<dbReference type="InterPro" id="IPR036849">
    <property type="entry name" value="Enolase-like_C_sf"/>
</dbReference>
<name>A0A1F6D758_HANXR</name>
<dbReference type="EMBL" id="MFKF01000003">
    <property type="protein sequence ID" value="OGG57268.1"/>
    <property type="molecule type" value="Genomic_DNA"/>
</dbReference>
<reference evidence="2 3" key="1">
    <citation type="journal article" date="2016" name="Nat. Commun.">
        <title>Thousands of microbial genomes shed light on interconnected biogeochemical processes in an aquifer system.</title>
        <authorList>
            <person name="Anantharaman K."/>
            <person name="Brown C.T."/>
            <person name="Hug L.A."/>
            <person name="Sharon I."/>
            <person name="Castelle C.J."/>
            <person name="Probst A.J."/>
            <person name="Thomas B.C."/>
            <person name="Singh A."/>
            <person name="Wilkins M.J."/>
            <person name="Karaoz U."/>
            <person name="Brodie E.L."/>
            <person name="Williams K.H."/>
            <person name="Hubbard S.S."/>
            <person name="Banfield J.F."/>
        </authorList>
    </citation>
    <scope>NUCLEOTIDE SEQUENCE [LARGE SCALE GENOMIC DNA]</scope>
    <source>
        <strain evidence="3">RIFCSPLOWO2_12_FULL_64_10</strain>
    </source>
</reference>
<dbReference type="InterPro" id="IPR029017">
    <property type="entry name" value="Enolase-like_N"/>
</dbReference>
<gene>
    <name evidence="2" type="ORF">A3F84_12075</name>
</gene>
<dbReference type="InterPro" id="IPR029065">
    <property type="entry name" value="Enolase_C-like"/>
</dbReference>
<comment type="caution">
    <text evidence="2">The sequence shown here is derived from an EMBL/GenBank/DDBJ whole genome shotgun (WGS) entry which is preliminary data.</text>
</comment>
<evidence type="ECO:0000259" key="1">
    <source>
        <dbReference type="SMART" id="SM00922"/>
    </source>
</evidence>
<proteinExistence type="predicted"/>
<dbReference type="AlphaFoldDB" id="A0A1F6D758"/>
<dbReference type="SFLD" id="SFLDS00001">
    <property type="entry name" value="Enolase"/>
    <property type="match status" value="1"/>
</dbReference>
<dbReference type="Gene3D" id="3.20.20.120">
    <property type="entry name" value="Enolase-like C-terminal domain"/>
    <property type="match status" value="1"/>
</dbReference>
<dbReference type="InterPro" id="IPR013342">
    <property type="entry name" value="Mandelate_racemase_C"/>
</dbReference>
<organism evidence="2 3">
    <name type="scientific">Handelsmanbacteria sp. (strain RIFCSPLOWO2_12_FULL_64_10)</name>
    <dbReference type="NCBI Taxonomy" id="1817868"/>
    <lineage>
        <taxon>Bacteria</taxon>
        <taxon>Candidatus Handelsmaniibacteriota</taxon>
    </lineage>
</organism>
<dbReference type="InterPro" id="IPR034593">
    <property type="entry name" value="DgoD-like"/>
</dbReference>
<sequence length="285" mass="31473">MDVALWDIYGKALGRPVYQLLGGAERSDYQVHSEAQRREVVPYCTIVSDRWDRDSVLRQQVERVVRLRDLGYRAFKVEPMHSTPETVVDLARLAREAAGPEATLCVDVGYLWNDVGTALRVAERLAEYDIFFFETPFPVDSMEAYARLTARSPVRIAAGEHTVTRWEFLDLMDRGGVLVAQPYMTTCGGLTEARRIVELAQPRGALVCPGNWSTHVLGAATAHLTAWSPISPIFELAPAEVFDSPLRKALQGVGLPVVNGAFPLPTAPGIGVELPDDLIARFRVG</sequence>
<dbReference type="Pfam" id="PF13378">
    <property type="entry name" value="MR_MLE_C"/>
    <property type="match status" value="1"/>
</dbReference>
<feature type="domain" description="Mandelate racemase/muconate lactonizing enzyme C-terminal" evidence="1">
    <location>
        <begin position="54"/>
        <end position="155"/>
    </location>
</feature>
<dbReference type="SUPFAM" id="SSF51604">
    <property type="entry name" value="Enolase C-terminal domain-like"/>
    <property type="match status" value="1"/>
</dbReference>
<dbReference type="PANTHER" id="PTHR48080">
    <property type="entry name" value="D-GALACTONATE DEHYDRATASE-RELATED"/>
    <property type="match status" value="1"/>
</dbReference>
<evidence type="ECO:0000313" key="2">
    <source>
        <dbReference type="EMBL" id="OGG57268.1"/>
    </source>
</evidence>
<protein>
    <recommendedName>
        <fullName evidence="1">Mandelate racemase/muconate lactonizing enzyme C-terminal domain-containing protein</fullName>
    </recommendedName>
</protein>
<dbReference type="Proteomes" id="UP000178606">
    <property type="component" value="Unassembled WGS sequence"/>
</dbReference>
<dbReference type="Gene3D" id="3.30.390.10">
    <property type="entry name" value="Enolase-like, N-terminal domain"/>
    <property type="match status" value="1"/>
</dbReference>
<dbReference type="SMART" id="SM00922">
    <property type="entry name" value="MR_MLE"/>
    <property type="match status" value="1"/>
</dbReference>
<accession>A0A1F6D758</accession>
<evidence type="ECO:0000313" key="3">
    <source>
        <dbReference type="Proteomes" id="UP000178606"/>
    </source>
</evidence>
<dbReference type="CDD" id="cd03316">
    <property type="entry name" value="MR_like"/>
    <property type="match status" value="1"/>
</dbReference>